<dbReference type="Proteomes" id="UP001209317">
    <property type="component" value="Unassembled WGS sequence"/>
</dbReference>
<protein>
    <submittedName>
        <fullName evidence="1">PKD domain-containing protein</fullName>
    </submittedName>
</protein>
<proteinExistence type="predicted"/>
<reference evidence="1" key="1">
    <citation type="submission" date="2022-10" db="EMBL/GenBank/DDBJ databases">
        <authorList>
            <person name="Kim H.S."/>
            <person name="Kim J.-S."/>
            <person name="Suh M.K."/>
            <person name="Eom M.K."/>
            <person name="Lee J.-S."/>
        </authorList>
    </citation>
    <scope>NUCLEOTIDE SEQUENCE</scope>
    <source>
        <strain evidence="1">LIP-5</strain>
    </source>
</reference>
<dbReference type="InterPro" id="IPR013783">
    <property type="entry name" value="Ig-like_fold"/>
</dbReference>
<dbReference type="SUPFAM" id="SSF49299">
    <property type="entry name" value="PKD domain"/>
    <property type="match status" value="1"/>
</dbReference>
<dbReference type="InterPro" id="IPR035986">
    <property type="entry name" value="PKD_dom_sf"/>
</dbReference>
<gene>
    <name evidence="1" type="ORF">OD355_06520</name>
</gene>
<dbReference type="CDD" id="cd00146">
    <property type="entry name" value="PKD"/>
    <property type="match status" value="1"/>
</dbReference>
<evidence type="ECO:0000313" key="2">
    <source>
        <dbReference type="Proteomes" id="UP001209317"/>
    </source>
</evidence>
<dbReference type="PROSITE" id="PS51257">
    <property type="entry name" value="PROKAR_LIPOPROTEIN"/>
    <property type="match status" value="1"/>
</dbReference>
<organism evidence="1 2">
    <name type="scientific">Haoranjiania flava</name>
    <dbReference type="NCBI Taxonomy" id="1856322"/>
    <lineage>
        <taxon>Bacteria</taxon>
        <taxon>Pseudomonadati</taxon>
        <taxon>Bacteroidota</taxon>
        <taxon>Chitinophagia</taxon>
        <taxon>Chitinophagales</taxon>
        <taxon>Chitinophagaceae</taxon>
        <taxon>Haoranjiania</taxon>
    </lineage>
</organism>
<dbReference type="Gene3D" id="2.60.40.10">
    <property type="entry name" value="Immunoglobulins"/>
    <property type="match status" value="1"/>
</dbReference>
<dbReference type="RefSeq" id="WP_263037651.1">
    <property type="nucleotide sequence ID" value="NZ_JAOTPL010000007.1"/>
</dbReference>
<name>A0AAE3IL49_9BACT</name>
<accession>A0AAE3IL49</accession>
<evidence type="ECO:0000313" key="1">
    <source>
        <dbReference type="EMBL" id="MCU7694165.1"/>
    </source>
</evidence>
<keyword evidence="2" id="KW-1185">Reference proteome</keyword>
<dbReference type="AlphaFoldDB" id="A0AAE3IL49"/>
<sequence length="290" mass="31576">MNYIKLILLLMTIFISSCEKKDHTFGPLTAPDLPQLDIQVAGKSTVNPNGDGSGKVSVHVMSANAINYRIDFGDGSEPLTNTVNSQTHLYTHVGTQDFIITVTASGRGGISSTSSQKITIRRDFVANPELVEMLTNNSSKIWVVDSLAPAHFGVGPSTSLSPDWWSAPPLDKSGLGVYDDEYVFKKEGNSFTHITNNSLYGKQEYLKDFDAGLTGTGDYTLTGTKAAAYTETFSYDGSADTEYIIFSAKGHLGIYLGTHRYQILSRSGTQMSLRTIGKDGNAWYVKIKAK</sequence>
<comment type="caution">
    <text evidence="1">The sequence shown here is derived from an EMBL/GenBank/DDBJ whole genome shotgun (WGS) entry which is preliminary data.</text>
</comment>
<dbReference type="EMBL" id="JAOTPL010000007">
    <property type="protein sequence ID" value="MCU7694165.1"/>
    <property type="molecule type" value="Genomic_DNA"/>
</dbReference>